<protein>
    <submittedName>
        <fullName evidence="1">Uncharacterized protein</fullName>
    </submittedName>
</protein>
<gene>
    <name evidence="1" type="ORF">HZH66_001650</name>
</gene>
<keyword evidence="2" id="KW-1185">Reference proteome</keyword>
<evidence type="ECO:0000313" key="1">
    <source>
        <dbReference type="EMBL" id="KAF7407113.1"/>
    </source>
</evidence>
<accession>A0A834KI16</accession>
<evidence type="ECO:0000313" key="2">
    <source>
        <dbReference type="Proteomes" id="UP000614350"/>
    </source>
</evidence>
<proteinExistence type="predicted"/>
<name>A0A834KI16_VESVU</name>
<dbReference type="EMBL" id="JACSEA010000002">
    <property type="protein sequence ID" value="KAF7407113.1"/>
    <property type="molecule type" value="Genomic_DNA"/>
</dbReference>
<dbReference type="AlphaFoldDB" id="A0A834KI16"/>
<reference evidence="1" key="1">
    <citation type="journal article" date="2020" name="G3 (Bethesda)">
        <title>High-Quality Assemblies for Three Invasive Social Wasps from the &lt;i&gt;Vespula&lt;/i&gt; Genus.</title>
        <authorList>
            <person name="Harrop T.W.R."/>
            <person name="Guhlin J."/>
            <person name="McLaughlin G.M."/>
            <person name="Permina E."/>
            <person name="Stockwell P."/>
            <person name="Gilligan J."/>
            <person name="Le Lec M.F."/>
            <person name="Gruber M.A.M."/>
            <person name="Quinn O."/>
            <person name="Lovegrove M."/>
            <person name="Duncan E.J."/>
            <person name="Remnant E.J."/>
            <person name="Van Eeckhoven J."/>
            <person name="Graham B."/>
            <person name="Knapp R.A."/>
            <person name="Langford K.W."/>
            <person name="Kronenberg Z."/>
            <person name="Press M.O."/>
            <person name="Eacker S.M."/>
            <person name="Wilson-Rankin E.E."/>
            <person name="Purcell J."/>
            <person name="Lester P.J."/>
            <person name="Dearden P.K."/>
        </authorList>
    </citation>
    <scope>NUCLEOTIDE SEQUENCE</scope>
    <source>
        <strain evidence="1">Marl-1</strain>
    </source>
</reference>
<organism evidence="1 2">
    <name type="scientific">Vespula vulgaris</name>
    <name type="common">Yellow jacket</name>
    <name type="synonym">Wasp</name>
    <dbReference type="NCBI Taxonomy" id="7454"/>
    <lineage>
        <taxon>Eukaryota</taxon>
        <taxon>Metazoa</taxon>
        <taxon>Ecdysozoa</taxon>
        <taxon>Arthropoda</taxon>
        <taxon>Hexapoda</taxon>
        <taxon>Insecta</taxon>
        <taxon>Pterygota</taxon>
        <taxon>Neoptera</taxon>
        <taxon>Endopterygota</taxon>
        <taxon>Hymenoptera</taxon>
        <taxon>Apocrita</taxon>
        <taxon>Aculeata</taxon>
        <taxon>Vespoidea</taxon>
        <taxon>Vespidae</taxon>
        <taxon>Vespinae</taxon>
        <taxon>Vespula</taxon>
    </lineage>
</organism>
<dbReference type="Proteomes" id="UP000614350">
    <property type="component" value="Unassembled WGS sequence"/>
</dbReference>
<comment type="caution">
    <text evidence="1">The sequence shown here is derived from an EMBL/GenBank/DDBJ whole genome shotgun (WGS) entry which is preliminary data.</text>
</comment>
<sequence length="70" mass="7789">MRMTMGMTNGRVEFEGLARVEFEGLASSPFFYEPSLHFTSPQLSSVQLSSAQLAHPLPLALPHRFKIPQA</sequence>